<dbReference type="AlphaFoldDB" id="L7V708"/>
<dbReference type="KEGG" id="mli:MULP_02436"/>
<sequence>MDGPPRKPSMPYRLCYAPPVGAADCFRLPSWTAGPPTHGL</sequence>
<evidence type="ECO:0000313" key="1">
    <source>
        <dbReference type="EMBL" id="AGC62268.1"/>
    </source>
</evidence>
<evidence type="ECO:0000313" key="2">
    <source>
        <dbReference type="Proteomes" id="UP000011157"/>
    </source>
</evidence>
<reference evidence="1 2" key="1">
    <citation type="journal article" date="2013" name="J. Bacteriol.">
        <title>Complete Genome Sequence of the Frog Pathogen Mycobacterium ulcerans Ecovar Liflandii.</title>
        <authorList>
            <person name="Tobias N.J."/>
            <person name="Doig K.D."/>
            <person name="Medema M.H."/>
            <person name="Chen H."/>
            <person name="Haring V."/>
            <person name="Moore R."/>
            <person name="Seemann T."/>
            <person name="Stinear T.P."/>
        </authorList>
    </citation>
    <scope>NUCLEOTIDE SEQUENCE [LARGE SCALE GENOMIC DNA]</scope>
    <source>
        <strain evidence="1 2">128FXT</strain>
    </source>
</reference>
<dbReference type="Proteomes" id="UP000011157">
    <property type="component" value="Chromosome"/>
</dbReference>
<name>L7V708_MYCL1</name>
<gene>
    <name evidence="1" type="ordered locus">MULP_02436</name>
</gene>
<dbReference type="PATRIC" id="fig|459424.11.peg.2516"/>
<dbReference type="HOGENOM" id="CLU_3292723_0_0_11"/>
<dbReference type="EMBL" id="CP003899">
    <property type="protein sequence ID" value="AGC62268.1"/>
    <property type="molecule type" value="Genomic_DNA"/>
</dbReference>
<protein>
    <submittedName>
        <fullName evidence="1">Uncharacterized protein</fullName>
    </submittedName>
</protein>
<keyword evidence="2" id="KW-1185">Reference proteome</keyword>
<organism evidence="1 2">
    <name type="scientific">Mycobacterium liflandii (strain 128FXT)</name>
    <dbReference type="NCBI Taxonomy" id="459424"/>
    <lineage>
        <taxon>Bacteria</taxon>
        <taxon>Bacillati</taxon>
        <taxon>Actinomycetota</taxon>
        <taxon>Actinomycetes</taxon>
        <taxon>Mycobacteriales</taxon>
        <taxon>Mycobacteriaceae</taxon>
        <taxon>Mycobacterium</taxon>
        <taxon>Mycobacterium ulcerans group</taxon>
    </lineage>
</organism>
<proteinExistence type="predicted"/>
<accession>L7V708</accession>